<feature type="transmembrane region" description="Helical" evidence="1">
    <location>
        <begin position="399"/>
        <end position="420"/>
    </location>
</feature>
<keyword evidence="3" id="KW-1185">Reference proteome</keyword>
<evidence type="ECO:0000256" key="1">
    <source>
        <dbReference type="SAM" id="Phobius"/>
    </source>
</evidence>
<organism evidence="2 3">
    <name type="scientific">Periplaneta americana</name>
    <name type="common">American cockroach</name>
    <name type="synonym">Blatta americana</name>
    <dbReference type="NCBI Taxonomy" id="6978"/>
    <lineage>
        <taxon>Eukaryota</taxon>
        <taxon>Metazoa</taxon>
        <taxon>Ecdysozoa</taxon>
        <taxon>Arthropoda</taxon>
        <taxon>Hexapoda</taxon>
        <taxon>Insecta</taxon>
        <taxon>Pterygota</taxon>
        <taxon>Neoptera</taxon>
        <taxon>Polyneoptera</taxon>
        <taxon>Dictyoptera</taxon>
        <taxon>Blattodea</taxon>
        <taxon>Blattoidea</taxon>
        <taxon>Blattidae</taxon>
        <taxon>Blattinae</taxon>
        <taxon>Periplaneta</taxon>
    </lineage>
</organism>
<evidence type="ECO:0000313" key="3">
    <source>
        <dbReference type="Proteomes" id="UP001148838"/>
    </source>
</evidence>
<feature type="transmembrane region" description="Helical" evidence="1">
    <location>
        <begin position="33"/>
        <end position="51"/>
    </location>
</feature>
<dbReference type="EMBL" id="JAJSOF020000023">
    <property type="protein sequence ID" value="KAJ4436227.1"/>
    <property type="molecule type" value="Genomic_DNA"/>
</dbReference>
<gene>
    <name evidence="2" type="ORF">ANN_18857</name>
</gene>
<keyword evidence="1" id="KW-0472">Membrane</keyword>
<proteinExistence type="predicted"/>
<accession>A0ABQ8SPX4</accession>
<keyword evidence="1" id="KW-0812">Transmembrane</keyword>
<protein>
    <submittedName>
        <fullName evidence="2">Uncharacterized protein</fullName>
    </submittedName>
</protein>
<feature type="transmembrane region" description="Helical" evidence="1">
    <location>
        <begin position="332"/>
        <end position="352"/>
    </location>
</feature>
<comment type="caution">
    <text evidence="2">The sequence shown here is derived from an EMBL/GenBank/DDBJ whole genome shotgun (WGS) entry which is preliminary data.</text>
</comment>
<feature type="transmembrane region" description="Helical" evidence="1">
    <location>
        <begin position="87"/>
        <end position="109"/>
    </location>
</feature>
<reference evidence="2 3" key="1">
    <citation type="journal article" date="2022" name="Allergy">
        <title>Genome assembly and annotation of Periplaneta americana reveal a comprehensive cockroach allergen profile.</title>
        <authorList>
            <person name="Wang L."/>
            <person name="Xiong Q."/>
            <person name="Saelim N."/>
            <person name="Wang L."/>
            <person name="Nong W."/>
            <person name="Wan A.T."/>
            <person name="Shi M."/>
            <person name="Liu X."/>
            <person name="Cao Q."/>
            <person name="Hui J.H.L."/>
            <person name="Sookrung N."/>
            <person name="Leung T.F."/>
            <person name="Tungtrongchitr A."/>
            <person name="Tsui S.K.W."/>
        </authorList>
    </citation>
    <scope>NUCLEOTIDE SEQUENCE [LARGE SCALE GENOMIC DNA]</scope>
    <source>
        <strain evidence="2">PWHHKU_190912</strain>
    </source>
</reference>
<dbReference type="Proteomes" id="UP001148838">
    <property type="component" value="Unassembled WGS sequence"/>
</dbReference>
<keyword evidence="1" id="KW-1133">Transmembrane helix</keyword>
<name>A0ABQ8SPX4_PERAM</name>
<sequence length="458" mass="53358">MSPGSSTESYPAIKINGTFCVWVRLLYASDAPHLWLIVLKPIIITINIVIARRRSHDVIRTHSCKTCTSCVLSFHVDYSSFIIRIRYLVVTMEYTAFVVFPALVSHFMIEERQNESHNIEQQDFCSDLKQCVPYSLMCAESENASLFFVSHSVRFLRYTMISLFDKRSPKKHLYHRIPVVEGVANGVSGSRANPKNVITRDRNRNTSVYIFVRPPTSRGFLPMKNDVVYTNSSAVKARDSPEFSKAMIYNLVKKFSTTGSVLNKKRTCVKRVLTEEMLDEIGHRLERSPTTSSRRIGQQERKRKKTCWVAKMFRLLSVLRFLAVLLASRHWFVFDVTINLLPIFHVQILCLVNKERRENYSKHRKIVFEFFVALHYRKNELHDLRFIVIEKQQCEFSSVTYALLPVFLAVYIVYTPYIILIKQNSFITTFVVTLRYSFLPPGHHTTMDLKQKRQKLCP</sequence>
<evidence type="ECO:0000313" key="2">
    <source>
        <dbReference type="EMBL" id="KAJ4436227.1"/>
    </source>
</evidence>